<accession>A0ABP9FLT8</accession>
<evidence type="ECO:0000256" key="1">
    <source>
        <dbReference type="SAM" id="Phobius"/>
    </source>
</evidence>
<keyword evidence="3" id="KW-1185">Reference proteome</keyword>
<evidence type="ECO:0000313" key="3">
    <source>
        <dbReference type="Proteomes" id="UP001501521"/>
    </source>
</evidence>
<sequence length="45" mass="4831">MNFLLETAAESPLVPSWVMGAIVLFVLVGIVVWLVGFGSGRPNSR</sequence>
<keyword evidence="1" id="KW-1133">Transmembrane helix</keyword>
<dbReference type="RefSeq" id="WP_345583896.1">
    <property type="nucleotide sequence ID" value="NZ_BAABLV010000041.1"/>
</dbReference>
<reference evidence="3" key="1">
    <citation type="journal article" date="2019" name="Int. J. Syst. Evol. Microbiol.">
        <title>The Global Catalogue of Microorganisms (GCM) 10K type strain sequencing project: providing services to taxonomists for standard genome sequencing and annotation.</title>
        <authorList>
            <consortium name="The Broad Institute Genomics Platform"/>
            <consortium name="The Broad Institute Genome Sequencing Center for Infectious Disease"/>
            <person name="Wu L."/>
            <person name="Ma J."/>
        </authorList>
    </citation>
    <scope>NUCLEOTIDE SEQUENCE [LARGE SCALE GENOMIC DNA]</scope>
    <source>
        <strain evidence="3">JCM 19125</strain>
    </source>
</reference>
<keyword evidence="1" id="KW-0812">Transmembrane</keyword>
<evidence type="ECO:0000313" key="2">
    <source>
        <dbReference type="EMBL" id="GAA4906766.1"/>
    </source>
</evidence>
<protein>
    <submittedName>
        <fullName evidence="2">Uncharacterized protein</fullName>
    </submittedName>
</protein>
<keyword evidence="1" id="KW-0472">Membrane</keyword>
<gene>
    <name evidence="2" type="ORF">GCM10025789_27780</name>
</gene>
<dbReference type="Proteomes" id="UP001501521">
    <property type="component" value="Unassembled WGS sequence"/>
</dbReference>
<proteinExistence type="predicted"/>
<comment type="caution">
    <text evidence="2">The sequence shown here is derived from an EMBL/GenBank/DDBJ whole genome shotgun (WGS) entry which is preliminary data.</text>
</comment>
<dbReference type="EMBL" id="BAABLV010000041">
    <property type="protein sequence ID" value="GAA4906766.1"/>
    <property type="molecule type" value="Genomic_DNA"/>
</dbReference>
<feature type="transmembrane region" description="Helical" evidence="1">
    <location>
        <begin position="16"/>
        <end position="37"/>
    </location>
</feature>
<organism evidence="2 3">
    <name type="scientific">Tessaracoccus lubricantis</name>
    <dbReference type="NCBI Taxonomy" id="545543"/>
    <lineage>
        <taxon>Bacteria</taxon>
        <taxon>Bacillati</taxon>
        <taxon>Actinomycetota</taxon>
        <taxon>Actinomycetes</taxon>
        <taxon>Propionibacteriales</taxon>
        <taxon>Propionibacteriaceae</taxon>
        <taxon>Tessaracoccus</taxon>
    </lineage>
</organism>
<name>A0ABP9FLT8_9ACTN</name>